<dbReference type="InterPro" id="IPR011009">
    <property type="entry name" value="Kinase-like_dom_sf"/>
</dbReference>
<evidence type="ECO:0000313" key="5">
    <source>
        <dbReference type="Proteomes" id="UP000245910"/>
    </source>
</evidence>
<accession>A0A2L2TAJ2</accession>
<evidence type="ECO:0000313" key="4">
    <source>
        <dbReference type="EMBL" id="CEI59926.1"/>
    </source>
</evidence>
<dbReference type="InterPro" id="IPR000719">
    <property type="entry name" value="Prot_kinase_dom"/>
</dbReference>
<dbReference type="Gene3D" id="1.10.510.10">
    <property type="entry name" value="Transferase(Phosphotransferase) domain 1"/>
    <property type="match status" value="2"/>
</dbReference>
<keyword evidence="2" id="KW-1133">Transmembrane helix</keyword>
<keyword evidence="2" id="KW-0472">Membrane</keyword>
<proteinExistence type="predicted"/>
<dbReference type="PANTHER" id="PTHR37542">
    <property type="entry name" value="HELO DOMAIN-CONTAINING PROTEIN-RELATED"/>
    <property type="match status" value="1"/>
</dbReference>
<evidence type="ECO:0000259" key="3">
    <source>
        <dbReference type="PROSITE" id="PS50011"/>
    </source>
</evidence>
<dbReference type="GO" id="GO:0005524">
    <property type="term" value="F:ATP binding"/>
    <property type="evidence" value="ECO:0007669"/>
    <property type="project" value="UniProtKB-UniRule"/>
</dbReference>
<dbReference type="PROSITE" id="PS00107">
    <property type="entry name" value="PROTEIN_KINASE_ATP"/>
    <property type="match status" value="1"/>
</dbReference>
<dbReference type="SUPFAM" id="SSF56112">
    <property type="entry name" value="Protein kinase-like (PK-like)"/>
    <property type="match status" value="2"/>
</dbReference>
<keyword evidence="2" id="KW-0812">Transmembrane</keyword>
<dbReference type="EMBL" id="LN649230">
    <property type="protein sequence ID" value="CEI59926.1"/>
    <property type="molecule type" value="Genomic_DNA"/>
</dbReference>
<dbReference type="Gene3D" id="3.30.200.20">
    <property type="entry name" value="Phosphorylase Kinase, domain 1"/>
    <property type="match status" value="1"/>
</dbReference>
<dbReference type="PROSITE" id="PS50011">
    <property type="entry name" value="PROTEIN_KINASE_DOM"/>
    <property type="match status" value="2"/>
</dbReference>
<feature type="transmembrane region" description="Helical" evidence="2">
    <location>
        <begin position="64"/>
        <end position="81"/>
    </location>
</feature>
<dbReference type="Pfam" id="PF00069">
    <property type="entry name" value="Pkinase"/>
    <property type="match status" value="1"/>
</dbReference>
<dbReference type="InterPro" id="IPR017441">
    <property type="entry name" value="Protein_kinase_ATP_BS"/>
</dbReference>
<keyword evidence="5" id="KW-1185">Reference proteome</keyword>
<dbReference type="AlphaFoldDB" id="A0A2L2TAJ2"/>
<keyword evidence="1" id="KW-0547">Nucleotide-binding</keyword>
<dbReference type="GO" id="GO:0004672">
    <property type="term" value="F:protein kinase activity"/>
    <property type="evidence" value="ECO:0007669"/>
    <property type="project" value="InterPro"/>
</dbReference>
<sequence>MSNIETEIKQLRDKNASKKYFIPEAAFLQLMTDEQVKTAVFKSDIDVYRRDEIANQVCRRGRKILGILILINGVSLLQHFIEADQLEDARLPFTEETLTEIIRLSSEQATDFDKEQWMFTAPTFERGTINRRLVKGSILPYKTEKRIGKGGFGIVYEVVLHPLHQTLGNVFPERFVRKEFLKDQSHQSELENLAVLNTLKHPNIVELLSSYTYDDDRCNLLFPLATHGSLKDFMSQDRQLTDFLSDDSILVALTGLSSAVRNLHDVFENKLDLTLIGFHHDLQPRNILVTEKTFILADFGLSKLKPCDEDSETPFRNRMDDYVAPECEDWENNYEPGPVRRSSDIWSFGCILAEMVTYVSKGCSGVKDFRNARKFKRPGNTHFSFHHGPQESSNNVAKWLSDLEPSSTPSFVLIIKLVRRILSLNPLERPKAVEVERFLRFVAIHRSVTRIEGQFQQLREKYPQKLDPVLEMIRFQSWSYAAGVLNEKKEVDVEAKLNHNILDQFDKIDDILSGLERDIESRLTREATGIYLDNSQLSKIVDQLHLSLDERQSELSRDYFKVSIFKNHDNIFEAILNGSNEIPPSHEIRMRINIQNMARLLDQDSESLSGAFLIDSGQVGELRAFGDHHHHGTRRNDHASQQVWVEWRNYAHNTDKETMDRLFERTAKLTELLSREKPKALRILNCTGFIHRLDKQALGLIFDFPTTPRPGLPFVPVNLSDVIGDDRPLPDLPDLDNRFELASTSAAALFEFHSLGWLHKSLTSANIIFFKKEEDPITKIELSPWLVGFNHSKPDDPLGFTSGLSEKDSKLYHHPIYLDSTYGYRREFDYYSLGIILLEIGYWEKFSKMTKKWTGSYEERRQRLLKGRIPNLRKTMGREYAEAVRFCIEAATNNSSLERDPNEALLEFLEGVVVPLGRFTR</sequence>
<dbReference type="Proteomes" id="UP000245910">
    <property type="component" value="Chromosome II"/>
</dbReference>
<feature type="binding site" evidence="1">
    <location>
        <position position="178"/>
    </location>
    <ligand>
        <name>ATP</name>
        <dbReference type="ChEBI" id="CHEBI:30616"/>
    </ligand>
</feature>
<evidence type="ECO:0000256" key="2">
    <source>
        <dbReference type="SAM" id="Phobius"/>
    </source>
</evidence>
<keyword evidence="1" id="KW-0067">ATP-binding</keyword>
<feature type="domain" description="Protein kinase" evidence="3">
    <location>
        <begin position="608"/>
        <end position="913"/>
    </location>
</feature>
<dbReference type="CDD" id="cd00180">
    <property type="entry name" value="PKc"/>
    <property type="match status" value="1"/>
</dbReference>
<dbReference type="PANTHER" id="PTHR37542:SF3">
    <property type="entry name" value="PRION-INHIBITION AND PROPAGATION HELO DOMAIN-CONTAINING PROTEIN"/>
    <property type="match status" value="1"/>
</dbReference>
<protein>
    <recommendedName>
        <fullName evidence="3">Protein kinase domain-containing protein</fullName>
    </recommendedName>
</protein>
<reference evidence="5" key="1">
    <citation type="submission" date="2014-10" db="EMBL/GenBank/DDBJ databases">
        <authorList>
            <person name="King R."/>
        </authorList>
    </citation>
    <scope>NUCLEOTIDE SEQUENCE [LARGE SCALE GENOMIC DNA]</scope>
    <source>
        <strain evidence="5">A3/5</strain>
    </source>
</reference>
<evidence type="ECO:0000256" key="1">
    <source>
        <dbReference type="PROSITE-ProRule" id="PRU10141"/>
    </source>
</evidence>
<dbReference type="STRING" id="56646.A0A2L2TAJ2"/>
<name>A0A2L2TAJ2_9HYPO</name>
<organism evidence="4 5">
    <name type="scientific">Fusarium venenatum</name>
    <dbReference type="NCBI Taxonomy" id="56646"/>
    <lineage>
        <taxon>Eukaryota</taxon>
        <taxon>Fungi</taxon>
        <taxon>Dikarya</taxon>
        <taxon>Ascomycota</taxon>
        <taxon>Pezizomycotina</taxon>
        <taxon>Sordariomycetes</taxon>
        <taxon>Hypocreomycetidae</taxon>
        <taxon>Hypocreales</taxon>
        <taxon>Nectriaceae</taxon>
        <taxon>Fusarium</taxon>
    </lineage>
</organism>
<feature type="domain" description="Protein kinase" evidence="3">
    <location>
        <begin position="141"/>
        <end position="442"/>
    </location>
</feature>